<feature type="region of interest" description="Disordered" evidence="1">
    <location>
        <begin position="289"/>
        <end position="313"/>
    </location>
</feature>
<sequence length="332" mass="36570">MIEIESCIYVPEEPPFVDRQHYRIQDSTPWACTDATMVPILGHLFDVYTSAPRGDSDNAASWLTFQGRCIARYSEPNIAILCNSSSYHNEIPHRHRRIPYPIVRGYLKVLDQGVNCLALDPDVSDSVLFRFSSKSSAIQNSLGELNPGQIVYVSAYLTKHLTGIVDLEVKAQVQFKTQYIIGGRKNLANTFGLFQLGREILISGHITGYEHHQFMWIVTAISVSVTVGHQPINSQALINTQVSDTKPRRPGLITVGEDLSQPQSECSVEAQVLASSSCTLEGADADPVQNQGAKLGTSNNYYDSVASTSGKKRTKKEILADAKRARLNISSA</sequence>
<name>A0A5B0QZX1_PUCGR</name>
<evidence type="ECO:0000313" key="3">
    <source>
        <dbReference type="Proteomes" id="UP000324748"/>
    </source>
</evidence>
<keyword evidence="3" id="KW-1185">Reference proteome</keyword>
<gene>
    <name evidence="2" type="ORF">PGT21_007164</name>
</gene>
<feature type="compositionally biased region" description="Polar residues" evidence="1">
    <location>
        <begin position="289"/>
        <end position="309"/>
    </location>
</feature>
<dbReference type="Proteomes" id="UP000324748">
    <property type="component" value="Unassembled WGS sequence"/>
</dbReference>
<reference evidence="2 3" key="1">
    <citation type="submission" date="2019-05" db="EMBL/GenBank/DDBJ databases">
        <title>Emergence of the Ug99 lineage of the wheat stem rust pathogen through somatic hybridization.</title>
        <authorList>
            <person name="Li F."/>
            <person name="Upadhyaya N.M."/>
            <person name="Sperschneider J."/>
            <person name="Matny O."/>
            <person name="Nguyen-Phuc H."/>
            <person name="Mago R."/>
            <person name="Raley C."/>
            <person name="Miller M.E."/>
            <person name="Silverstein K.A.T."/>
            <person name="Henningsen E."/>
            <person name="Hirsch C.D."/>
            <person name="Visser B."/>
            <person name="Pretorius Z.A."/>
            <person name="Steffenson B.J."/>
            <person name="Schwessinger B."/>
            <person name="Dodds P.N."/>
            <person name="Figueroa M."/>
        </authorList>
    </citation>
    <scope>NUCLEOTIDE SEQUENCE [LARGE SCALE GENOMIC DNA]</scope>
    <source>
        <strain evidence="2">21-0</strain>
    </source>
</reference>
<dbReference type="EMBL" id="VSWC01000001">
    <property type="protein sequence ID" value="KAA1118822.1"/>
    <property type="molecule type" value="Genomic_DNA"/>
</dbReference>
<comment type="caution">
    <text evidence="2">The sequence shown here is derived from an EMBL/GenBank/DDBJ whole genome shotgun (WGS) entry which is preliminary data.</text>
</comment>
<organism evidence="2 3">
    <name type="scientific">Puccinia graminis f. sp. tritici</name>
    <dbReference type="NCBI Taxonomy" id="56615"/>
    <lineage>
        <taxon>Eukaryota</taxon>
        <taxon>Fungi</taxon>
        <taxon>Dikarya</taxon>
        <taxon>Basidiomycota</taxon>
        <taxon>Pucciniomycotina</taxon>
        <taxon>Pucciniomycetes</taxon>
        <taxon>Pucciniales</taxon>
        <taxon>Pucciniaceae</taxon>
        <taxon>Puccinia</taxon>
    </lineage>
</organism>
<accession>A0A5B0QZX1</accession>
<proteinExistence type="predicted"/>
<evidence type="ECO:0000313" key="2">
    <source>
        <dbReference type="EMBL" id="KAA1118822.1"/>
    </source>
</evidence>
<dbReference type="AlphaFoldDB" id="A0A5B0QZX1"/>
<dbReference type="OrthoDB" id="2510615at2759"/>
<protein>
    <submittedName>
        <fullName evidence="2">Uncharacterized protein</fullName>
    </submittedName>
</protein>
<evidence type="ECO:0000256" key="1">
    <source>
        <dbReference type="SAM" id="MobiDB-lite"/>
    </source>
</evidence>